<dbReference type="Proteomes" id="UP000309215">
    <property type="component" value="Unassembled WGS sequence"/>
</dbReference>
<dbReference type="EMBL" id="SSMQ01000057">
    <property type="protein sequence ID" value="TKC99381.1"/>
    <property type="molecule type" value="Genomic_DNA"/>
</dbReference>
<accession>A0A4U1IXP9</accession>
<keyword evidence="4" id="KW-1185">Reference proteome</keyword>
<evidence type="ECO:0000256" key="1">
    <source>
        <dbReference type="SAM" id="MobiDB-lite"/>
    </source>
</evidence>
<feature type="domain" description="DUF374" evidence="2">
    <location>
        <begin position="75"/>
        <end position="142"/>
    </location>
</feature>
<comment type="caution">
    <text evidence="3">The sequence shown here is derived from an EMBL/GenBank/DDBJ whole genome shotgun (WGS) entry which is preliminary data.</text>
</comment>
<organism evidence="3 4">
    <name type="scientific">Polyangium fumosum</name>
    <dbReference type="NCBI Taxonomy" id="889272"/>
    <lineage>
        <taxon>Bacteria</taxon>
        <taxon>Pseudomonadati</taxon>
        <taxon>Myxococcota</taxon>
        <taxon>Polyangia</taxon>
        <taxon>Polyangiales</taxon>
        <taxon>Polyangiaceae</taxon>
        <taxon>Polyangium</taxon>
    </lineage>
</organism>
<reference evidence="3 4" key="1">
    <citation type="submission" date="2019-04" db="EMBL/GenBank/DDBJ databases">
        <authorList>
            <person name="Li Y."/>
            <person name="Wang J."/>
        </authorList>
    </citation>
    <scope>NUCLEOTIDE SEQUENCE [LARGE SCALE GENOMIC DNA]</scope>
    <source>
        <strain evidence="3 4">DSM 14668</strain>
    </source>
</reference>
<dbReference type="AlphaFoldDB" id="A0A4U1IXP9"/>
<evidence type="ECO:0000313" key="3">
    <source>
        <dbReference type="EMBL" id="TKC99381.1"/>
    </source>
</evidence>
<gene>
    <name evidence="3" type="ORF">E8A74_38065</name>
</gene>
<proteinExistence type="predicted"/>
<feature type="region of interest" description="Disordered" evidence="1">
    <location>
        <begin position="1"/>
        <end position="20"/>
    </location>
</feature>
<evidence type="ECO:0000259" key="2">
    <source>
        <dbReference type="Pfam" id="PF04028"/>
    </source>
</evidence>
<dbReference type="InterPro" id="IPR007172">
    <property type="entry name" value="DUF374"/>
</dbReference>
<dbReference type="Pfam" id="PF04028">
    <property type="entry name" value="DUF374"/>
    <property type="match status" value="1"/>
</dbReference>
<evidence type="ECO:0000313" key="4">
    <source>
        <dbReference type="Proteomes" id="UP000309215"/>
    </source>
</evidence>
<sequence>MTAGGLGAKPDLLGRSPQAPNTRRRALGYAAGLVARAFLRSVRFSLLTHPDLDGTDGTPWVLSFWHGQQFALHRWRKRRRTAVLVSLSDDGEIQTGALGSLGLVVERGSSTRGGAMGLKGIVRRMRQGHDAAFAVDGPRGPRGVVRGDGDRVGAILAARLAGGLVVPLASACSSAWVLARTWDKFEIPRPFSRVAVALGAPLDPRGLDGTTLARAIDASREAALRALDADP</sequence>
<protein>
    <submittedName>
        <fullName evidence="3">DUF374 domain-containing protein</fullName>
    </submittedName>
</protein>
<name>A0A4U1IXP9_9BACT</name>
<dbReference type="OrthoDB" id="9810508at2"/>